<keyword evidence="6" id="KW-1185">Reference proteome</keyword>
<dbReference type="eggNOG" id="KOG1287">
    <property type="taxonomic scope" value="Eukaryota"/>
</dbReference>
<dbReference type="Gene3D" id="1.20.1740.10">
    <property type="entry name" value="Amino acid/polyamine transporter I"/>
    <property type="match status" value="1"/>
</dbReference>
<feature type="transmembrane region" description="Helical" evidence="5">
    <location>
        <begin position="16"/>
        <end position="37"/>
    </location>
</feature>
<proteinExistence type="predicted"/>
<dbReference type="Pfam" id="PF13520">
    <property type="entry name" value="AA_permease_2"/>
    <property type="match status" value="1"/>
</dbReference>
<evidence type="ECO:0000256" key="2">
    <source>
        <dbReference type="ARBA" id="ARBA00022692"/>
    </source>
</evidence>
<evidence type="ECO:0000256" key="4">
    <source>
        <dbReference type="ARBA" id="ARBA00023136"/>
    </source>
</evidence>
<name>A0A1I7UGB8_9PELO</name>
<evidence type="ECO:0000256" key="5">
    <source>
        <dbReference type="SAM" id="Phobius"/>
    </source>
</evidence>
<dbReference type="Proteomes" id="UP000095282">
    <property type="component" value="Unplaced"/>
</dbReference>
<dbReference type="AlphaFoldDB" id="A0A1I7UGB8"/>
<keyword evidence="4 5" id="KW-0472">Membrane</keyword>
<sequence length="502" mass="55663">MSSSPSTSSEIPQKHTIGLITAISYTVGDIVGSGIFISPTSILNHAGSVGLSLCLWAVCACISLFGALSYVELGTTIRKSGCDFAYLSYFGWRPLASSFMWVSTCLSYPAVLAIQAISFGEYIVTGLDSWITIDENYRFMTYRLVGFSMLWPLMLLNFFSLKKVVGAFQIVATAIKLIVASVIIFTGLYHIIFKQQTQNFNDSFKGSDWNPGSLVLGVYSGLFAYNGWDVLNFGAEEIENPRRTLPIAAISGIAISATVFILMNVSYFSVLTVEEFKNSPAVAVTFAERTLGNFHYAIPFLISLLLIGSMNTTIFACSRYMYSGAQQSVMPTPLRGIHFRSRSPRLAVFAEVLIAICLSFIGNLDQLISYMSFALWSQRTCTQAGFIYFKLRGHLKSKDSFEVPIFVPIIFFLICIALLVIPITQNYHVAIYGLSMTAGGALIYIVFIYPKALPDFLHRINNSIVKFTQIIFNCIIEKYVDLSLSEDGEEISDEVSILKLKF</sequence>
<dbReference type="PANTHER" id="PTHR11785">
    <property type="entry name" value="AMINO ACID TRANSPORTER"/>
    <property type="match status" value="1"/>
</dbReference>
<evidence type="ECO:0000256" key="3">
    <source>
        <dbReference type="ARBA" id="ARBA00022989"/>
    </source>
</evidence>
<dbReference type="WBParaSite" id="Csp11.Scaffold629.g9042.t1">
    <property type="protein sequence ID" value="Csp11.Scaffold629.g9042.t1"/>
    <property type="gene ID" value="Csp11.Scaffold629.g9042"/>
</dbReference>
<feature type="transmembrane region" description="Helical" evidence="5">
    <location>
        <begin position="99"/>
        <end position="120"/>
    </location>
</feature>
<dbReference type="InterPro" id="IPR002293">
    <property type="entry name" value="AA/rel_permease1"/>
</dbReference>
<feature type="transmembrane region" description="Helical" evidence="5">
    <location>
        <begin position="343"/>
        <end position="361"/>
    </location>
</feature>
<feature type="transmembrane region" description="Helical" evidence="5">
    <location>
        <begin position="49"/>
        <end position="71"/>
    </location>
</feature>
<evidence type="ECO:0000313" key="7">
    <source>
        <dbReference type="WBParaSite" id="Csp11.Scaffold629.g9042.t1"/>
    </source>
</evidence>
<reference evidence="7" key="1">
    <citation type="submission" date="2016-11" db="UniProtKB">
        <authorList>
            <consortium name="WormBaseParasite"/>
        </authorList>
    </citation>
    <scope>IDENTIFICATION</scope>
</reference>
<dbReference type="STRING" id="1561998.A0A1I7UGB8"/>
<accession>A0A1I7UGB8</accession>
<organism evidence="6 7">
    <name type="scientific">Caenorhabditis tropicalis</name>
    <dbReference type="NCBI Taxonomy" id="1561998"/>
    <lineage>
        <taxon>Eukaryota</taxon>
        <taxon>Metazoa</taxon>
        <taxon>Ecdysozoa</taxon>
        <taxon>Nematoda</taxon>
        <taxon>Chromadorea</taxon>
        <taxon>Rhabditida</taxon>
        <taxon>Rhabditina</taxon>
        <taxon>Rhabditomorpha</taxon>
        <taxon>Rhabditoidea</taxon>
        <taxon>Rhabditidae</taxon>
        <taxon>Peloderinae</taxon>
        <taxon>Caenorhabditis</taxon>
    </lineage>
</organism>
<keyword evidence="2 5" id="KW-0812">Transmembrane</keyword>
<feature type="transmembrane region" description="Helical" evidence="5">
    <location>
        <begin position="401"/>
        <end position="423"/>
    </location>
</feature>
<dbReference type="FunFam" id="1.20.1740.10:FF:000058">
    <property type="entry name" value="Amino Acid Transporter"/>
    <property type="match status" value="1"/>
</dbReference>
<feature type="transmembrane region" description="Helical" evidence="5">
    <location>
        <begin position="140"/>
        <end position="159"/>
    </location>
</feature>
<dbReference type="GO" id="GO:0015179">
    <property type="term" value="F:L-amino acid transmembrane transporter activity"/>
    <property type="evidence" value="ECO:0007669"/>
    <property type="project" value="TreeGrafter"/>
</dbReference>
<comment type="subcellular location">
    <subcellularLocation>
        <location evidence="1">Membrane</location>
        <topology evidence="1">Multi-pass membrane protein</topology>
    </subcellularLocation>
</comment>
<feature type="transmembrane region" description="Helical" evidence="5">
    <location>
        <begin position="247"/>
        <end position="270"/>
    </location>
</feature>
<feature type="transmembrane region" description="Helical" evidence="5">
    <location>
        <begin position="171"/>
        <end position="192"/>
    </location>
</feature>
<evidence type="ECO:0000313" key="6">
    <source>
        <dbReference type="Proteomes" id="UP000095282"/>
    </source>
</evidence>
<evidence type="ECO:0000256" key="1">
    <source>
        <dbReference type="ARBA" id="ARBA00004141"/>
    </source>
</evidence>
<dbReference type="PIRSF" id="PIRSF006060">
    <property type="entry name" value="AA_transporter"/>
    <property type="match status" value="1"/>
</dbReference>
<keyword evidence="3 5" id="KW-1133">Transmembrane helix</keyword>
<feature type="transmembrane region" description="Helical" evidence="5">
    <location>
        <begin position="429"/>
        <end position="449"/>
    </location>
</feature>
<protein>
    <submittedName>
        <fullName evidence="7">AA_permease domain-containing protein</fullName>
    </submittedName>
</protein>
<feature type="transmembrane region" description="Helical" evidence="5">
    <location>
        <begin position="296"/>
        <end position="322"/>
    </location>
</feature>
<dbReference type="InterPro" id="IPR050598">
    <property type="entry name" value="AminoAcid_Transporter"/>
</dbReference>
<dbReference type="GO" id="GO:0016020">
    <property type="term" value="C:membrane"/>
    <property type="evidence" value="ECO:0007669"/>
    <property type="project" value="UniProtKB-SubCell"/>
</dbReference>
<dbReference type="PANTHER" id="PTHR11785:SF115">
    <property type="entry name" value="AMINO ACID TRANSPORTER"/>
    <property type="match status" value="1"/>
</dbReference>